<dbReference type="SUPFAM" id="SSF88713">
    <property type="entry name" value="Glycoside hydrolase/deacetylase"/>
    <property type="match status" value="1"/>
</dbReference>
<dbReference type="Proteomes" id="UP000265540">
    <property type="component" value="Unassembled WGS sequence"/>
</dbReference>
<feature type="domain" description="Glycoside hydrolase family 57 N-terminal" evidence="3">
    <location>
        <begin position="21"/>
        <end position="262"/>
    </location>
</feature>
<evidence type="ECO:0000313" key="5">
    <source>
        <dbReference type="Proteomes" id="UP000265540"/>
    </source>
</evidence>
<dbReference type="Gene3D" id="3.20.110.20">
    <property type="match status" value="1"/>
</dbReference>
<accession>A0A3A4ZG52</accession>
<evidence type="ECO:0000256" key="2">
    <source>
        <dbReference type="ARBA" id="ARBA00023277"/>
    </source>
</evidence>
<dbReference type="PANTHER" id="PTHR36306">
    <property type="entry name" value="ALPHA-AMYLASE-RELATED-RELATED"/>
    <property type="match status" value="1"/>
</dbReference>
<name>A0A3A4ZG52_UNCKA</name>
<dbReference type="EMBL" id="QZJF01000005">
    <property type="protein sequence ID" value="RJR27988.1"/>
    <property type="molecule type" value="Genomic_DNA"/>
</dbReference>
<protein>
    <recommendedName>
        <fullName evidence="3">Glycoside hydrolase family 57 N-terminal domain-containing protein</fullName>
    </recommendedName>
</protein>
<organism evidence="4 5">
    <name type="scientific">candidate division WWE3 bacterium</name>
    <dbReference type="NCBI Taxonomy" id="2053526"/>
    <lineage>
        <taxon>Bacteria</taxon>
        <taxon>Katanobacteria</taxon>
    </lineage>
</organism>
<proteinExistence type="inferred from homology"/>
<dbReference type="InterPro" id="IPR011330">
    <property type="entry name" value="Glyco_hydro/deAcase_b/a-brl"/>
</dbReference>
<dbReference type="GO" id="GO:0003824">
    <property type="term" value="F:catalytic activity"/>
    <property type="evidence" value="ECO:0007669"/>
    <property type="project" value="InterPro"/>
</dbReference>
<evidence type="ECO:0000259" key="3">
    <source>
        <dbReference type="Pfam" id="PF03065"/>
    </source>
</evidence>
<dbReference type="GO" id="GO:0005975">
    <property type="term" value="P:carbohydrate metabolic process"/>
    <property type="evidence" value="ECO:0007669"/>
    <property type="project" value="InterPro"/>
</dbReference>
<keyword evidence="2" id="KW-0119">Carbohydrate metabolism</keyword>
<dbReference type="PANTHER" id="PTHR36306:SF1">
    <property type="entry name" value="ALPHA-AMYLASE-RELATED"/>
    <property type="match status" value="1"/>
</dbReference>
<evidence type="ECO:0000313" key="4">
    <source>
        <dbReference type="EMBL" id="RJR27988.1"/>
    </source>
</evidence>
<gene>
    <name evidence="4" type="ORF">C4561_00590</name>
</gene>
<sequence>MNLAFVLHLYQPPTQSESALKTIVAESYIPLLKLIKNKSDTSFTLNVPLSVLELLDKYGYTEVINTIKDLVELEKIELTGSGAYHPLLTKISEKNVYQQIILNEYGQGYYFGARQGFEGENSILIKNLKGFFPPELCINMKLIDILNDLDYEWVLIDSSALDENSEGSIFKVGGHKINLVKRDTDLSNILAFKRDAVIDDIVKYVMNLRTEAAVIALDAETFGHHNKDGIYLLDLLIDKLHQINVKIINISTLVSQTESKDINTVLESTWAFEKGGIHMDIYRLWDIQGNKFHEILWKMLHIVDNYNPDMTVKVLEEGYETISIWNQEDVKSIQNKQLVEDINLNLLILKSMHSDQFWWASNMTIYDKHLFSPLMIENSVNMYRKIAPMLNNENLFNEITALCDEVSLLLKS</sequence>
<dbReference type="InterPro" id="IPR052046">
    <property type="entry name" value="GH57_Enzymes"/>
</dbReference>
<comment type="caution">
    <text evidence="4">The sequence shown here is derived from an EMBL/GenBank/DDBJ whole genome shotgun (WGS) entry which is preliminary data.</text>
</comment>
<reference evidence="4 5" key="1">
    <citation type="journal article" date="2017" name="ISME J.">
        <title>Energy and carbon metabolisms in a deep terrestrial subsurface fluid microbial community.</title>
        <authorList>
            <person name="Momper L."/>
            <person name="Jungbluth S.P."/>
            <person name="Lee M.D."/>
            <person name="Amend J.P."/>
        </authorList>
    </citation>
    <scope>NUCLEOTIDE SEQUENCE [LARGE SCALE GENOMIC DNA]</scope>
    <source>
        <strain evidence="4">SURF_46</strain>
    </source>
</reference>
<dbReference type="InterPro" id="IPR004300">
    <property type="entry name" value="Glyco_hydro_57_N"/>
</dbReference>
<comment type="similarity">
    <text evidence="1">Belongs to the glycosyl hydrolase 57 family.</text>
</comment>
<dbReference type="Pfam" id="PF03065">
    <property type="entry name" value="Glyco_hydro_57"/>
    <property type="match status" value="1"/>
</dbReference>
<evidence type="ECO:0000256" key="1">
    <source>
        <dbReference type="ARBA" id="ARBA00006821"/>
    </source>
</evidence>
<dbReference type="AlphaFoldDB" id="A0A3A4ZG52"/>